<proteinExistence type="predicted"/>
<keyword evidence="2" id="KW-0812">Transmembrane</keyword>
<name>A0A6A5AXV8_APHAT</name>
<dbReference type="VEuPathDB" id="FungiDB:H257_08424"/>
<evidence type="ECO:0000313" key="4">
    <source>
        <dbReference type="Proteomes" id="UP000469452"/>
    </source>
</evidence>
<feature type="region of interest" description="Disordered" evidence="1">
    <location>
        <begin position="50"/>
        <end position="79"/>
    </location>
</feature>
<dbReference type="InterPro" id="IPR026100">
    <property type="entry name" value="Tmem223"/>
</dbReference>
<feature type="transmembrane region" description="Helical" evidence="2">
    <location>
        <begin position="97"/>
        <end position="115"/>
    </location>
</feature>
<dbReference type="PANTHER" id="PTHR14549">
    <property type="entry name" value="TRANSMEMBRANE PROTEIN 223"/>
    <property type="match status" value="1"/>
</dbReference>
<dbReference type="EMBL" id="VJMI01001938">
    <property type="protein sequence ID" value="KAF0775251.1"/>
    <property type="molecule type" value="Genomic_DNA"/>
</dbReference>
<feature type="transmembrane region" description="Helical" evidence="2">
    <location>
        <begin position="146"/>
        <end position="165"/>
    </location>
</feature>
<evidence type="ECO:0000313" key="3">
    <source>
        <dbReference type="EMBL" id="KAF0775251.1"/>
    </source>
</evidence>
<keyword evidence="2" id="KW-0472">Membrane</keyword>
<dbReference type="AlphaFoldDB" id="A0A6A5AXV8"/>
<keyword evidence="2" id="KW-1133">Transmembrane helix</keyword>
<dbReference type="PANTHER" id="PTHR14549:SF2">
    <property type="entry name" value="TRANSMEMBRANE PROTEIN 223"/>
    <property type="match status" value="1"/>
</dbReference>
<dbReference type="Pfam" id="PF06979">
    <property type="entry name" value="TMEM70"/>
    <property type="match status" value="1"/>
</dbReference>
<dbReference type="InterPro" id="IPR045325">
    <property type="entry name" value="TMEM70/TMEM186/TMEM223"/>
</dbReference>
<reference evidence="3 4" key="1">
    <citation type="submission" date="2019-06" db="EMBL/GenBank/DDBJ databases">
        <title>Genomics analysis of Aphanomyces spp. identifies a new class of oomycete effector associated with host adaptation.</title>
        <authorList>
            <person name="Gaulin E."/>
        </authorList>
    </citation>
    <scope>NUCLEOTIDE SEQUENCE [LARGE SCALE GENOMIC DNA]</scope>
    <source>
        <strain evidence="3 4">E</strain>
    </source>
</reference>
<feature type="compositionally biased region" description="Basic and acidic residues" evidence="1">
    <location>
        <begin position="282"/>
        <end position="291"/>
    </location>
</feature>
<gene>
    <name evidence="3" type="ORF">AaE_001047</name>
</gene>
<evidence type="ECO:0000256" key="2">
    <source>
        <dbReference type="SAM" id="Phobius"/>
    </source>
</evidence>
<organism evidence="3 4">
    <name type="scientific">Aphanomyces astaci</name>
    <name type="common">Crayfish plague agent</name>
    <dbReference type="NCBI Taxonomy" id="112090"/>
    <lineage>
        <taxon>Eukaryota</taxon>
        <taxon>Sar</taxon>
        <taxon>Stramenopiles</taxon>
        <taxon>Oomycota</taxon>
        <taxon>Saprolegniomycetes</taxon>
        <taxon>Saprolegniales</taxon>
        <taxon>Verrucalvaceae</taxon>
        <taxon>Aphanomyces</taxon>
    </lineage>
</organism>
<protein>
    <submittedName>
        <fullName evidence="3">Uncharacterized protein</fullName>
    </submittedName>
</protein>
<feature type="region of interest" description="Disordered" evidence="1">
    <location>
        <begin position="259"/>
        <end position="291"/>
    </location>
</feature>
<comment type="caution">
    <text evidence="3">The sequence shown here is derived from an EMBL/GenBank/DDBJ whole genome shotgun (WGS) entry which is preliminary data.</text>
</comment>
<accession>A0A6A5AXV8</accession>
<dbReference type="Proteomes" id="UP000469452">
    <property type="component" value="Unassembled WGS sequence"/>
</dbReference>
<sequence length="291" mass="31845">MMLPTRLLMLPHVRLLRSQVHRCGAFPVSMQHLPTDYRMHMARFFATSKSPSSTTAVGSAPRRPKLLGNNDDFNPRSPSDVPSDVLYEYNRNVSVRYFTMISSASLLQIAFWSWLKGTEATLPAAPVALPAAALDPSFLSIVTNEAWSTVGLGSSVIMAVVVVFFSQRSISRISVISGGSKLRLTTQKFLGGMSPPLDFPVAQLRAASISDKYISVKVGSELGFYLIDLDGQFYNRAKLDQLLQVPLALGAANAAATTAATTRASSTRPKPKEPFRAPIRTDLPKTEWKKK</sequence>
<evidence type="ECO:0000256" key="1">
    <source>
        <dbReference type="SAM" id="MobiDB-lite"/>
    </source>
</evidence>
<feature type="compositionally biased region" description="Low complexity" evidence="1">
    <location>
        <begin position="259"/>
        <end position="268"/>
    </location>
</feature>